<accession>A0A8E2JMK9</accession>
<evidence type="ECO:0000313" key="2">
    <source>
        <dbReference type="EMBL" id="OCL02945.1"/>
    </source>
</evidence>
<evidence type="ECO:0000313" key="3">
    <source>
        <dbReference type="Proteomes" id="UP000250140"/>
    </source>
</evidence>
<feature type="region of interest" description="Disordered" evidence="1">
    <location>
        <begin position="131"/>
        <end position="158"/>
    </location>
</feature>
<name>A0A8E2JMK9_9PEZI</name>
<keyword evidence="3" id="KW-1185">Reference proteome</keyword>
<dbReference type="AlphaFoldDB" id="A0A8E2JMK9"/>
<organism evidence="2 3">
    <name type="scientific">Glonium stellatum</name>
    <dbReference type="NCBI Taxonomy" id="574774"/>
    <lineage>
        <taxon>Eukaryota</taxon>
        <taxon>Fungi</taxon>
        <taxon>Dikarya</taxon>
        <taxon>Ascomycota</taxon>
        <taxon>Pezizomycotina</taxon>
        <taxon>Dothideomycetes</taxon>
        <taxon>Pleosporomycetidae</taxon>
        <taxon>Gloniales</taxon>
        <taxon>Gloniaceae</taxon>
        <taxon>Glonium</taxon>
    </lineage>
</organism>
<dbReference type="Proteomes" id="UP000250140">
    <property type="component" value="Unassembled WGS sequence"/>
</dbReference>
<proteinExistence type="predicted"/>
<gene>
    <name evidence="2" type="ORF">AOQ84DRAFT_163632</name>
</gene>
<evidence type="ECO:0000256" key="1">
    <source>
        <dbReference type="SAM" id="MobiDB-lite"/>
    </source>
</evidence>
<dbReference type="EMBL" id="KV750843">
    <property type="protein sequence ID" value="OCL02945.1"/>
    <property type="molecule type" value="Genomic_DNA"/>
</dbReference>
<sequence>MRGAETTAGKAECWTVVLLCHCAHCAHYAHYARSTFCRCWIHPLYHRDTGEPALNNFAVSFCLADSSTSVSYAQAGTDASAFAFLLSSHSCTVPGTIVAQLGDPRIAHEVTNFSTKLPCVQITPPNKQLLSKPTPAWLQPSVGPLHHRRQASKPDAGT</sequence>
<reference evidence="2 3" key="1">
    <citation type="journal article" date="2016" name="Nat. Commun.">
        <title>Ectomycorrhizal ecology is imprinted in the genome of the dominant symbiotic fungus Cenococcum geophilum.</title>
        <authorList>
            <consortium name="DOE Joint Genome Institute"/>
            <person name="Peter M."/>
            <person name="Kohler A."/>
            <person name="Ohm R.A."/>
            <person name="Kuo A."/>
            <person name="Krutzmann J."/>
            <person name="Morin E."/>
            <person name="Arend M."/>
            <person name="Barry K.W."/>
            <person name="Binder M."/>
            <person name="Choi C."/>
            <person name="Clum A."/>
            <person name="Copeland A."/>
            <person name="Grisel N."/>
            <person name="Haridas S."/>
            <person name="Kipfer T."/>
            <person name="LaButti K."/>
            <person name="Lindquist E."/>
            <person name="Lipzen A."/>
            <person name="Maire R."/>
            <person name="Meier B."/>
            <person name="Mihaltcheva S."/>
            <person name="Molinier V."/>
            <person name="Murat C."/>
            <person name="Poggeler S."/>
            <person name="Quandt C.A."/>
            <person name="Sperisen C."/>
            <person name="Tritt A."/>
            <person name="Tisserant E."/>
            <person name="Crous P.W."/>
            <person name="Henrissat B."/>
            <person name="Nehls U."/>
            <person name="Egli S."/>
            <person name="Spatafora J.W."/>
            <person name="Grigoriev I.V."/>
            <person name="Martin F.M."/>
        </authorList>
    </citation>
    <scope>NUCLEOTIDE SEQUENCE [LARGE SCALE GENOMIC DNA]</scope>
    <source>
        <strain evidence="2 3">CBS 207.34</strain>
    </source>
</reference>
<protein>
    <submittedName>
        <fullName evidence="2">Uncharacterized protein</fullName>
    </submittedName>
</protein>